<evidence type="ECO:0000256" key="1">
    <source>
        <dbReference type="ARBA" id="ARBA00004651"/>
    </source>
</evidence>
<dbReference type="InterPro" id="IPR043428">
    <property type="entry name" value="LivM-like"/>
</dbReference>
<feature type="transmembrane region" description="Helical" evidence="6">
    <location>
        <begin position="6"/>
        <end position="26"/>
    </location>
</feature>
<evidence type="ECO:0000256" key="5">
    <source>
        <dbReference type="ARBA" id="ARBA00023136"/>
    </source>
</evidence>
<gene>
    <name evidence="7" type="ORF">AKJ62_00210</name>
</gene>
<evidence type="ECO:0008006" key="9">
    <source>
        <dbReference type="Google" id="ProtNLM"/>
    </source>
</evidence>
<dbReference type="AlphaFoldDB" id="A0A133U8W1"/>
<dbReference type="Proteomes" id="UP000070589">
    <property type="component" value="Unassembled WGS sequence"/>
</dbReference>
<evidence type="ECO:0000313" key="8">
    <source>
        <dbReference type="Proteomes" id="UP000070589"/>
    </source>
</evidence>
<dbReference type="EMBL" id="LHXL01000002">
    <property type="protein sequence ID" value="KXA90630.1"/>
    <property type="molecule type" value="Genomic_DNA"/>
</dbReference>
<keyword evidence="5 6" id="KW-0472">Membrane</keyword>
<feature type="transmembrane region" description="Helical" evidence="6">
    <location>
        <begin position="266"/>
        <end position="283"/>
    </location>
</feature>
<feature type="transmembrane region" description="Helical" evidence="6">
    <location>
        <begin position="33"/>
        <end position="53"/>
    </location>
</feature>
<dbReference type="GO" id="GO:0015658">
    <property type="term" value="F:branched-chain amino acid transmembrane transporter activity"/>
    <property type="evidence" value="ECO:0007669"/>
    <property type="project" value="InterPro"/>
</dbReference>
<dbReference type="CDD" id="cd06581">
    <property type="entry name" value="TM_PBP1_LivM_like"/>
    <property type="match status" value="1"/>
</dbReference>
<dbReference type="InterPro" id="IPR001851">
    <property type="entry name" value="ABC_transp_permease"/>
</dbReference>
<dbReference type="Pfam" id="PF02653">
    <property type="entry name" value="BPD_transp_2"/>
    <property type="match status" value="1"/>
</dbReference>
<comment type="subcellular location">
    <subcellularLocation>
        <location evidence="1">Cell membrane</location>
        <topology evidence="1">Multi-pass membrane protein</topology>
    </subcellularLocation>
</comment>
<accession>A0A133U8W1</accession>
<comment type="caution">
    <text evidence="7">The sequence shown here is derived from an EMBL/GenBank/DDBJ whole genome shotgun (WGS) entry which is preliminary data.</text>
</comment>
<evidence type="ECO:0000313" key="7">
    <source>
        <dbReference type="EMBL" id="KXA90630.1"/>
    </source>
</evidence>
<feature type="transmembrane region" description="Helical" evidence="6">
    <location>
        <begin position="187"/>
        <end position="207"/>
    </location>
</feature>
<feature type="transmembrane region" description="Helical" evidence="6">
    <location>
        <begin position="132"/>
        <end position="154"/>
    </location>
</feature>
<evidence type="ECO:0000256" key="2">
    <source>
        <dbReference type="ARBA" id="ARBA00022475"/>
    </source>
</evidence>
<organism evidence="7 8">
    <name type="scientific">candidate division MSBL1 archaeon SCGC-AAA259D14</name>
    <dbReference type="NCBI Taxonomy" id="1698261"/>
    <lineage>
        <taxon>Archaea</taxon>
        <taxon>Methanobacteriati</taxon>
        <taxon>Methanobacteriota</taxon>
        <taxon>candidate division MSBL1</taxon>
    </lineage>
</organism>
<sequence length="305" mass="33435">MAVAPYIASVVLIAGIYIIFSFGLNLKFGFAGLIDFGHVAFMLIGAYTVAILFNYGVPFLIAALLGIIVSGLSALIISLPTVKLRVDYLAIFTIGFSQIVVAVARNEEWLTGGTMGLHIDFGLKKTPILGSIFHLTLIVIVTVIILYFILGYILNSPWGRVLKSVREDEEVPKSVGKNVLSYKNQTLIIGSAIAGLAGIFLLLYNYSYITPSMFLPMTTFYAWIIVIIGGSGNNRGTILGGLIFWTILEGTRFLRNYVPIAEERFGAIRMALIGLIIILIMRFKPEGILGKKEEMVLEKEVETIG</sequence>
<dbReference type="PANTHER" id="PTHR30482">
    <property type="entry name" value="HIGH-AFFINITY BRANCHED-CHAIN AMINO ACID TRANSPORT SYSTEM PERMEASE"/>
    <property type="match status" value="1"/>
</dbReference>
<keyword evidence="3 6" id="KW-0812">Transmembrane</keyword>
<protein>
    <recommendedName>
        <fullName evidence="9">Branched-chain amino acid ABC transporter permease</fullName>
    </recommendedName>
</protein>
<proteinExistence type="predicted"/>
<dbReference type="PATRIC" id="fig|1698261.3.peg.51"/>
<evidence type="ECO:0000256" key="3">
    <source>
        <dbReference type="ARBA" id="ARBA00022692"/>
    </source>
</evidence>
<dbReference type="GO" id="GO:0005886">
    <property type="term" value="C:plasma membrane"/>
    <property type="evidence" value="ECO:0007669"/>
    <property type="project" value="UniProtKB-SubCell"/>
</dbReference>
<evidence type="ECO:0000256" key="4">
    <source>
        <dbReference type="ARBA" id="ARBA00022989"/>
    </source>
</evidence>
<keyword evidence="4 6" id="KW-1133">Transmembrane helix</keyword>
<name>A0A133U8W1_9EURY</name>
<dbReference type="PANTHER" id="PTHR30482:SF10">
    <property type="entry name" value="HIGH-AFFINITY BRANCHED-CHAIN AMINO ACID TRANSPORT PROTEIN BRAE"/>
    <property type="match status" value="1"/>
</dbReference>
<keyword evidence="8" id="KW-1185">Reference proteome</keyword>
<feature type="transmembrane region" description="Helical" evidence="6">
    <location>
        <begin position="59"/>
        <end position="79"/>
    </location>
</feature>
<feature type="transmembrane region" description="Helical" evidence="6">
    <location>
        <begin position="86"/>
        <end position="104"/>
    </location>
</feature>
<reference evidence="7 8" key="1">
    <citation type="journal article" date="2016" name="Sci. Rep.">
        <title>Metabolic traits of an uncultured archaeal lineage -MSBL1- from brine pools of the Red Sea.</title>
        <authorList>
            <person name="Mwirichia R."/>
            <person name="Alam I."/>
            <person name="Rashid M."/>
            <person name="Vinu M."/>
            <person name="Ba-Alawi W."/>
            <person name="Anthony Kamau A."/>
            <person name="Kamanda Ngugi D."/>
            <person name="Goker M."/>
            <person name="Klenk H.P."/>
            <person name="Bajic V."/>
            <person name="Stingl U."/>
        </authorList>
    </citation>
    <scope>NUCLEOTIDE SEQUENCE [LARGE SCALE GENOMIC DNA]</scope>
    <source>
        <strain evidence="7">SCGC-AAA259D14</strain>
    </source>
</reference>
<evidence type="ECO:0000256" key="6">
    <source>
        <dbReference type="SAM" id="Phobius"/>
    </source>
</evidence>
<keyword evidence="2" id="KW-1003">Cell membrane</keyword>